<proteinExistence type="inferred from homology"/>
<evidence type="ECO:0000256" key="3">
    <source>
        <dbReference type="ARBA" id="ARBA00022840"/>
    </source>
</evidence>
<comment type="caution">
    <text evidence="8">The sequence shown here is derived from an EMBL/GenBank/DDBJ whole genome shotgun (WGS) entry which is preliminary data.</text>
</comment>
<evidence type="ECO:0000256" key="6">
    <source>
        <dbReference type="HAMAP-Rule" id="MF_01894"/>
    </source>
</evidence>
<dbReference type="InterPro" id="IPR010935">
    <property type="entry name" value="SMC_hinge"/>
</dbReference>
<dbReference type="SMART" id="SM00968">
    <property type="entry name" value="SMC_hinge"/>
    <property type="match status" value="1"/>
</dbReference>
<keyword evidence="4 6" id="KW-0175">Coiled coil</keyword>
<dbReference type="InterPro" id="IPR027417">
    <property type="entry name" value="P-loop_NTPase"/>
</dbReference>
<dbReference type="InterPro" id="IPR024704">
    <property type="entry name" value="SMC"/>
</dbReference>
<dbReference type="HAMAP" id="MF_01894">
    <property type="entry name" value="Smc_prok"/>
    <property type="match status" value="1"/>
</dbReference>
<evidence type="ECO:0000313" key="8">
    <source>
        <dbReference type="EMBL" id="MBC8562559.1"/>
    </source>
</evidence>
<keyword evidence="5 6" id="KW-0238">DNA-binding</keyword>
<dbReference type="SUPFAM" id="SSF52540">
    <property type="entry name" value="P-loop containing nucleoside triphosphate hydrolases"/>
    <property type="match status" value="1"/>
</dbReference>
<keyword evidence="9" id="KW-1185">Reference proteome</keyword>
<comment type="subcellular location">
    <subcellularLocation>
        <location evidence="6">Cytoplasm</location>
    </subcellularLocation>
</comment>
<comment type="similarity">
    <text evidence="6">Belongs to the SMC family.</text>
</comment>
<reference evidence="8 9" key="1">
    <citation type="submission" date="2020-08" db="EMBL/GenBank/DDBJ databases">
        <title>Genome public.</title>
        <authorList>
            <person name="Liu C."/>
            <person name="Sun Q."/>
        </authorList>
    </citation>
    <scope>NUCLEOTIDE SEQUENCE [LARGE SCALE GENOMIC DNA]</scope>
    <source>
        <strain evidence="8 9">NSJ-37</strain>
    </source>
</reference>
<dbReference type="Pfam" id="PF02463">
    <property type="entry name" value="SMC_N"/>
    <property type="match status" value="1"/>
</dbReference>
<evidence type="ECO:0000256" key="4">
    <source>
        <dbReference type="ARBA" id="ARBA00023054"/>
    </source>
</evidence>
<dbReference type="NCBIfam" id="TIGR02168">
    <property type="entry name" value="SMC_prok_B"/>
    <property type="match status" value="1"/>
</dbReference>
<comment type="domain">
    <text evidence="6">Contains large globular domains required for ATP hydrolysis at each terminus and a third globular domain forming a flexible hinge near the middle of the molecule. These domains are separated by coiled-coil structures.</text>
</comment>
<dbReference type="PANTHER" id="PTHR43977">
    <property type="entry name" value="STRUCTURAL MAINTENANCE OF CHROMOSOMES PROTEIN 3"/>
    <property type="match status" value="1"/>
</dbReference>
<dbReference type="CDD" id="cd03278">
    <property type="entry name" value="ABC_SMC_barmotin"/>
    <property type="match status" value="1"/>
</dbReference>
<name>A0ABR7N1P5_9FIRM</name>
<evidence type="ECO:0000256" key="2">
    <source>
        <dbReference type="ARBA" id="ARBA00022741"/>
    </source>
</evidence>
<dbReference type="InterPro" id="IPR011890">
    <property type="entry name" value="SMC_prok"/>
</dbReference>
<comment type="subunit">
    <text evidence="6">Homodimer.</text>
</comment>
<dbReference type="RefSeq" id="WP_249297899.1">
    <property type="nucleotide sequence ID" value="NZ_JACRSX010000008.1"/>
</dbReference>
<keyword evidence="3 6" id="KW-0067">ATP-binding</keyword>
<feature type="coiled-coil region" evidence="6">
    <location>
        <begin position="451"/>
        <end position="485"/>
    </location>
</feature>
<sequence length="1187" mass="136065">MYLKSLEVHGFKSFANKLLFEFHNGITAIVGPNGSGKSNVADAVRWVLGEQSAKQLRGAKMEDIIFAGTELRKPLGYAYVAITISNEDHKLNVPYEEVTIARRVYRSGESEYLLNGASCRLRDIQELLFDTGIGKEGYSIIGQGQIDKILSGKPEERRELFDEAAGIVKFKKRKAAAEKNLAEEQQNMIRIEDILSELEKQVGPLEKQSEKAHEYLIYRDELRNLDVNIFLMEYDQIHTEMEDVSKKQDIASGDLEQAKKDFEETKAEYAQVEEVLEKHSQSLEGHKERLTNSRVSLNEQEGNVRVLQEQIRSASQNEEHYKERLENLQKSMDQAEEEKAGYQEKQDAFDERLAGIRKEQDEMKERLTQTSGQIASTEKEIADRNNDILAAMSQTTEIKTEQQKYETQLEQINVKRAEMTQKVLKNKSEAAGLQETMEQQKAILSDISDKIEGMDANNAEIRNALKRLSERSQELEKEHRDTQQKFHMANSRLNSLKNMTERYEGFGQSIRRVMEQKEHNPGIIGVVADIIRVEKDYEIAIETALGGSIQNIVTDNEQTAKAMIALLKKNRYGRATFLPLTNISGRGVNQAQNILREPGVVGFGSSLVHADAKFDQLIEYLLGRFVVVDHIDNAIALARKYKHSLRIVTKEGELLNPGGSMSGGAYKNNNNLLGRHREMDNLEKEVEAQRERMRRILREQEEGRKEAEEQQKAIEKNRSIRQELILQQNTAKINYDRARGDFLQNQNELEQIRLDSQGIESTKAELQKQLDDLKASISDSESRSKENETYLEQLNHRLEELREEEKELTEKNNEYTLKISTEIQSNEFVAQNITRINETLKQLTSELDGIQSDSRQAEDLMQEKQQEIEKAKQQIEDTAGEIAELEETIRQETEQKDELSRQHKDFIDKREGLSDKINELDKECFRLNNQKEKMEERINSRTTYMWEQYELTYHGAEELRTNTELSMPQMKQEISSLKSRIKALGDVNVNAIEQYQDVLERYTRLKTQHDDLIKAAGVLEGIISELDESMRKQFAEQFAEIRERFDKVFKELFGGGRGTLELLEEEDILTAGIKIVAQPPGKKLQNMMQLSGGEKALTAIALLFAIQSLKPSPFCLLDEIEAALDDSNVDRYAQYLHKLTKDTQFIVITHRRGTMNAADILYGITMQEKGVSTLVSVNLLDEKDVVN</sequence>
<dbReference type="InterPro" id="IPR003395">
    <property type="entry name" value="RecF/RecN/SMC_N"/>
</dbReference>
<feature type="coiled-coil region" evidence="6">
    <location>
        <begin position="255"/>
        <end position="422"/>
    </location>
</feature>
<organism evidence="8 9">
    <name type="scientific">Jutongia huaianensis</name>
    <dbReference type="NCBI Taxonomy" id="2763668"/>
    <lineage>
        <taxon>Bacteria</taxon>
        <taxon>Bacillati</taxon>
        <taxon>Bacillota</taxon>
        <taxon>Clostridia</taxon>
        <taxon>Lachnospirales</taxon>
        <taxon>Lachnospiraceae</taxon>
        <taxon>Jutongia</taxon>
    </lineage>
</organism>
<protein>
    <recommendedName>
        <fullName evidence="6">Chromosome partition protein Smc</fullName>
    </recommendedName>
</protein>
<dbReference type="Proteomes" id="UP000606193">
    <property type="component" value="Unassembled WGS sequence"/>
</dbReference>
<keyword evidence="2 6" id="KW-0547">Nucleotide-binding</keyword>
<evidence type="ECO:0000259" key="7">
    <source>
        <dbReference type="SMART" id="SM00968"/>
    </source>
</evidence>
<evidence type="ECO:0000313" key="9">
    <source>
        <dbReference type="Proteomes" id="UP000606193"/>
    </source>
</evidence>
<dbReference type="PIRSF" id="PIRSF005719">
    <property type="entry name" value="SMC"/>
    <property type="match status" value="1"/>
</dbReference>
<evidence type="ECO:0000256" key="5">
    <source>
        <dbReference type="ARBA" id="ARBA00023125"/>
    </source>
</evidence>
<dbReference type="EMBL" id="JACRSX010000008">
    <property type="protein sequence ID" value="MBC8562559.1"/>
    <property type="molecule type" value="Genomic_DNA"/>
</dbReference>
<feature type="binding site" evidence="6">
    <location>
        <begin position="32"/>
        <end position="39"/>
    </location>
    <ligand>
        <name>ATP</name>
        <dbReference type="ChEBI" id="CHEBI:30616"/>
    </ligand>
</feature>
<comment type="function">
    <text evidence="6">Required for chromosome condensation and partitioning.</text>
</comment>
<feature type="coiled-coil region" evidence="6">
    <location>
        <begin position="672"/>
        <end position="718"/>
    </location>
</feature>
<feature type="domain" description="SMC hinge" evidence="7">
    <location>
        <begin position="521"/>
        <end position="638"/>
    </location>
</feature>
<dbReference type="Pfam" id="PF06470">
    <property type="entry name" value="SMC_hinge"/>
    <property type="match status" value="1"/>
</dbReference>
<dbReference type="SUPFAM" id="SSF57997">
    <property type="entry name" value="Tropomyosin"/>
    <property type="match status" value="1"/>
</dbReference>
<gene>
    <name evidence="6 8" type="primary">smc</name>
    <name evidence="8" type="ORF">H8704_07945</name>
</gene>
<feature type="coiled-coil region" evidence="6">
    <location>
        <begin position="167"/>
        <end position="201"/>
    </location>
</feature>
<dbReference type="Gene3D" id="3.40.50.300">
    <property type="entry name" value="P-loop containing nucleotide triphosphate hydrolases"/>
    <property type="match status" value="2"/>
</dbReference>
<dbReference type="InterPro" id="IPR036277">
    <property type="entry name" value="SMC_hinge_sf"/>
</dbReference>
<dbReference type="Gene3D" id="3.30.70.1620">
    <property type="match status" value="1"/>
</dbReference>
<feature type="coiled-coil region" evidence="6">
    <location>
        <begin position="749"/>
        <end position="937"/>
    </location>
</feature>
<dbReference type="Gene3D" id="1.20.1060.20">
    <property type="match status" value="1"/>
</dbReference>
<evidence type="ECO:0000256" key="1">
    <source>
        <dbReference type="ARBA" id="ARBA00022490"/>
    </source>
</evidence>
<dbReference type="Gene3D" id="1.10.287.1490">
    <property type="match status" value="2"/>
</dbReference>
<keyword evidence="1 6" id="KW-0963">Cytoplasm</keyword>
<dbReference type="SUPFAM" id="SSF75553">
    <property type="entry name" value="Smc hinge domain"/>
    <property type="match status" value="1"/>
</dbReference>
<accession>A0ABR7N1P5</accession>